<keyword evidence="1" id="KW-1133">Transmembrane helix</keyword>
<organism evidence="2 3">
    <name type="scientific">Solanum commersonii</name>
    <name type="common">Commerson's wild potato</name>
    <name type="synonym">Commerson's nightshade</name>
    <dbReference type="NCBI Taxonomy" id="4109"/>
    <lineage>
        <taxon>Eukaryota</taxon>
        <taxon>Viridiplantae</taxon>
        <taxon>Streptophyta</taxon>
        <taxon>Embryophyta</taxon>
        <taxon>Tracheophyta</taxon>
        <taxon>Spermatophyta</taxon>
        <taxon>Magnoliopsida</taxon>
        <taxon>eudicotyledons</taxon>
        <taxon>Gunneridae</taxon>
        <taxon>Pentapetalae</taxon>
        <taxon>asterids</taxon>
        <taxon>lamiids</taxon>
        <taxon>Solanales</taxon>
        <taxon>Solanaceae</taxon>
        <taxon>Solanoideae</taxon>
        <taxon>Solaneae</taxon>
        <taxon>Solanum</taxon>
    </lineage>
</organism>
<protein>
    <submittedName>
        <fullName evidence="2">Uncharacterized protein</fullName>
    </submittedName>
</protein>
<dbReference type="AlphaFoldDB" id="A0A9J6ALM6"/>
<evidence type="ECO:0000313" key="3">
    <source>
        <dbReference type="Proteomes" id="UP000824120"/>
    </source>
</evidence>
<comment type="caution">
    <text evidence="2">The sequence shown here is derived from an EMBL/GenBank/DDBJ whole genome shotgun (WGS) entry which is preliminary data.</text>
</comment>
<dbReference type="OrthoDB" id="1321186at2759"/>
<name>A0A9J6ALM6_SOLCO</name>
<keyword evidence="1" id="KW-0812">Transmembrane</keyword>
<reference evidence="2 3" key="1">
    <citation type="submission" date="2020-09" db="EMBL/GenBank/DDBJ databases">
        <title>De no assembly of potato wild relative species, Solanum commersonii.</title>
        <authorList>
            <person name="Cho K."/>
        </authorList>
    </citation>
    <scope>NUCLEOTIDE SEQUENCE [LARGE SCALE GENOMIC DNA]</scope>
    <source>
        <strain evidence="2">LZ3.2</strain>
        <tissue evidence="2">Leaf</tissue>
    </source>
</reference>
<keyword evidence="1" id="KW-0472">Membrane</keyword>
<proteinExistence type="predicted"/>
<evidence type="ECO:0000313" key="2">
    <source>
        <dbReference type="EMBL" id="KAG5625549.1"/>
    </source>
</evidence>
<feature type="transmembrane region" description="Helical" evidence="1">
    <location>
        <begin position="263"/>
        <end position="287"/>
    </location>
</feature>
<accession>A0A9J6ALM6</accession>
<dbReference type="Proteomes" id="UP000824120">
    <property type="component" value="Chromosome 2"/>
</dbReference>
<gene>
    <name evidence="2" type="ORF">H5410_010767</name>
</gene>
<dbReference type="EMBL" id="JACXVP010000002">
    <property type="protein sequence ID" value="KAG5625549.1"/>
    <property type="molecule type" value="Genomic_DNA"/>
</dbReference>
<sequence length="316" mass="36347">MFLDWNSRRIYNANANFPLWWLRSSLAKPMPNSSANMQEEFQGYYFQCFYNQPVRRKQMRSSEDDLLCPRASPSLLPLLFSGVDGNSHKWIDAGNRGKTDELIRKKKSSRNHSPPPFYQVKNKFFDMGESTRKAAGNHSIKTVHDVPLMLETRAVSRLHHSAEAICWELPQQSSHQCDQSSTPSCGDGPSVKRELVNIWNSKLQAQGECTCTRDGELKEEFAPTKTKNFVDSGIQWRDFRTLQLNEELYLFLLRCRTVLEQTILIISILYLVSLLASCILLAIHWFLIPLIKPSRRVPKFSNRQTDACSHAGLECF</sequence>
<evidence type="ECO:0000256" key="1">
    <source>
        <dbReference type="SAM" id="Phobius"/>
    </source>
</evidence>
<keyword evidence="3" id="KW-1185">Reference proteome</keyword>